<accession>A0A1F5YQX8</accession>
<evidence type="ECO:0000313" key="6">
    <source>
        <dbReference type="Proteomes" id="UP000176665"/>
    </source>
</evidence>
<evidence type="ECO:0000256" key="3">
    <source>
        <dbReference type="ARBA" id="ARBA00022679"/>
    </source>
</evidence>
<comment type="caution">
    <text evidence="5">The sequence shown here is derived from an EMBL/GenBank/DDBJ whole genome shotgun (WGS) entry which is preliminary data.</text>
</comment>
<dbReference type="InterPro" id="IPR029044">
    <property type="entry name" value="Nucleotide-diphossugar_trans"/>
</dbReference>
<protein>
    <recommendedName>
        <fullName evidence="4">Glycosyltransferase 2-like domain-containing protein</fullName>
    </recommendedName>
</protein>
<dbReference type="Gene3D" id="3.90.550.10">
    <property type="entry name" value="Spore Coat Polysaccharide Biosynthesis Protein SpsA, Chain A"/>
    <property type="match status" value="1"/>
</dbReference>
<dbReference type="EMBL" id="MFJA01000062">
    <property type="protein sequence ID" value="OGG02483.1"/>
    <property type="molecule type" value="Genomic_DNA"/>
</dbReference>
<keyword evidence="3" id="KW-0808">Transferase</keyword>
<organism evidence="5 6">
    <name type="scientific">Candidatus Gottesmanbacteria bacterium RBG_16_37_8</name>
    <dbReference type="NCBI Taxonomy" id="1798371"/>
    <lineage>
        <taxon>Bacteria</taxon>
        <taxon>Candidatus Gottesmaniibacteriota</taxon>
    </lineage>
</organism>
<dbReference type="PANTHER" id="PTHR43398:SF1">
    <property type="entry name" value="DOLICHOL-PHOSPHATE MANNOSYLTRANSFERASE SUBUNIT 1"/>
    <property type="match status" value="1"/>
</dbReference>
<evidence type="ECO:0000313" key="5">
    <source>
        <dbReference type="EMBL" id="OGG02483.1"/>
    </source>
</evidence>
<dbReference type="AlphaFoldDB" id="A0A1F5YQX8"/>
<dbReference type="InterPro" id="IPR001173">
    <property type="entry name" value="Glyco_trans_2-like"/>
</dbReference>
<dbReference type="Pfam" id="PF00535">
    <property type="entry name" value="Glycos_transf_2"/>
    <property type="match status" value="1"/>
</dbReference>
<dbReference type="GO" id="GO:0006506">
    <property type="term" value="P:GPI anchor biosynthetic process"/>
    <property type="evidence" value="ECO:0007669"/>
    <property type="project" value="TreeGrafter"/>
</dbReference>
<dbReference type="STRING" id="1798371.A2W14_01635"/>
<comment type="similarity">
    <text evidence="1">Belongs to the glycosyltransferase 2 family.</text>
</comment>
<dbReference type="InterPro" id="IPR039528">
    <property type="entry name" value="DPM1-like"/>
</dbReference>
<evidence type="ECO:0000259" key="4">
    <source>
        <dbReference type="Pfam" id="PF00535"/>
    </source>
</evidence>
<dbReference type="Proteomes" id="UP000176665">
    <property type="component" value="Unassembled WGS sequence"/>
</dbReference>
<dbReference type="GO" id="GO:0035269">
    <property type="term" value="P:protein O-linked glycosylation via mannose"/>
    <property type="evidence" value="ECO:0007669"/>
    <property type="project" value="TreeGrafter"/>
</dbReference>
<proteinExistence type="inferred from homology"/>
<dbReference type="GO" id="GO:0006488">
    <property type="term" value="P:dolichol-linked oligosaccharide biosynthetic process"/>
    <property type="evidence" value="ECO:0007669"/>
    <property type="project" value="TreeGrafter"/>
</dbReference>
<gene>
    <name evidence="5" type="ORF">A2W14_01635</name>
</gene>
<evidence type="ECO:0000256" key="2">
    <source>
        <dbReference type="ARBA" id="ARBA00022676"/>
    </source>
</evidence>
<sequence>MNKIKNKISVVLPTYNEADNIIPLIETICEKLKNFPWEIIVVDDNSPDKTGILVRKKFPDSKNIKVFIRKEKGLATAIFDGLKKATGSHICVMDTDFNHDPKEIPKMYKELKKCDLIVGSRYVEGGGMENRLRNSFSLVYNRIIQFMLRLPTRDNLSGYFMIRGEKLTHLLKEDIFRGYGDYFIRLLYRANKNRLLIKEIPVYYKNRIYGVSKSQFLNMFVDYTKTVFDILRQP</sequence>
<dbReference type="GO" id="GO:0016020">
    <property type="term" value="C:membrane"/>
    <property type="evidence" value="ECO:0007669"/>
    <property type="project" value="GOC"/>
</dbReference>
<keyword evidence="2" id="KW-0328">Glycosyltransferase</keyword>
<evidence type="ECO:0000256" key="1">
    <source>
        <dbReference type="ARBA" id="ARBA00006739"/>
    </source>
</evidence>
<dbReference type="PANTHER" id="PTHR43398">
    <property type="entry name" value="DOLICHOL-PHOSPHATE MANNOSYLTRANSFERASE SUBUNIT 1"/>
    <property type="match status" value="1"/>
</dbReference>
<feature type="domain" description="Glycosyltransferase 2-like" evidence="4">
    <location>
        <begin position="9"/>
        <end position="167"/>
    </location>
</feature>
<reference evidence="5 6" key="1">
    <citation type="journal article" date="2016" name="Nat. Commun.">
        <title>Thousands of microbial genomes shed light on interconnected biogeochemical processes in an aquifer system.</title>
        <authorList>
            <person name="Anantharaman K."/>
            <person name="Brown C.T."/>
            <person name="Hug L.A."/>
            <person name="Sharon I."/>
            <person name="Castelle C.J."/>
            <person name="Probst A.J."/>
            <person name="Thomas B.C."/>
            <person name="Singh A."/>
            <person name="Wilkins M.J."/>
            <person name="Karaoz U."/>
            <person name="Brodie E.L."/>
            <person name="Williams K.H."/>
            <person name="Hubbard S.S."/>
            <person name="Banfield J.F."/>
        </authorList>
    </citation>
    <scope>NUCLEOTIDE SEQUENCE [LARGE SCALE GENOMIC DNA]</scope>
</reference>
<dbReference type="GO" id="GO:0004582">
    <property type="term" value="F:dolichyl-phosphate beta-D-mannosyltransferase activity"/>
    <property type="evidence" value="ECO:0007669"/>
    <property type="project" value="InterPro"/>
</dbReference>
<dbReference type="SUPFAM" id="SSF53448">
    <property type="entry name" value="Nucleotide-diphospho-sugar transferases"/>
    <property type="match status" value="1"/>
</dbReference>
<name>A0A1F5YQX8_9BACT</name>